<dbReference type="InterPro" id="IPR018584">
    <property type="entry name" value="GT87"/>
</dbReference>
<evidence type="ECO:0000256" key="5">
    <source>
        <dbReference type="ARBA" id="ARBA00022989"/>
    </source>
</evidence>
<evidence type="ECO:0000256" key="6">
    <source>
        <dbReference type="ARBA" id="ARBA00023136"/>
    </source>
</evidence>
<dbReference type="RefSeq" id="WP_344088653.1">
    <property type="nucleotide sequence ID" value="NZ_BAAAPO010000062.1"/>
</dbReference>
<accession>A0ABN2M6Y1</accession>
<evidence type="ECO:0000256" key="7">
    <source>
        <dbReference type="ARBA" id="ARBA00024033"/>
    </source>
</evidence>
<evidence type="ECO:0008006" key="11">
    <source>
        <dbReference type="Google" id="ProtNLM"/>
    </source>
</evidence>
<keyword evidence="4 8" id="KW-0812">Transmembrane</keyword>
<dbReference type="EMBL" id="BAAAPO010000062">
    <property type="protein sequence ID" value="GAA1808680.1"/>
    <property type="molecule type" value="Genomic_DNA"/>
</dbReference>
<sequence length="189" mass="20015">MSWRYVDWLRGPPHFQDLSVYRAGARALLDGSALYADRSAGHGQLVFTYPPFAALIFVPFALLPWAGAAVALVLLSALAYAVLIGVFGRSLGWTRTGIAVAAGVGLLAEPVLRTIQQGQVNLVLAALVSADLLNVPRRYRGILIGIAAGIKLVPAAFALCLLARRDLGSILRLIATTVGTVWPSPSARS</sequence>
<keyword evidence="3" id="KW-0808">Transferase</keyword>
<gene>
    <name evidence="9" type="ORF">GCM10009811_34910</name>
</gene>
<proteinExistence type="inferred from homology"/>
<keyword evidence="5 8" id="KW-1133">Transmembrane helix</keyword>
<keyword evidence="10" id="KW-1185">Reference proteome</keyword>
<reference evidence="9 10" key="1">
    <citation type="journal article" date="2019" name="Int. J. Syst. Evol. Microbiol.">
        <title>The Global Catalogue of Microorganisms (GCM) 10K type strain sequencing project: providing services to taxonomists for standard genome sequencing and annotation.</title>
        <authorList>
            <consortium name="The Broad Institute Genomics Platform"/>
            <consortium name="The Broad Institute Genome Sequencing Center for Infectious Disease"/>
            <person name="Wu L."/>
            <person name="Ma J."/>
        </authorList>
    </citation>
    <scope>NUCLEOTIDE SEQUENCE [LARGE SCALE GENOMIC DNA]</scope>
    <source>
        <strain evidence="9 10">JCM 15592</strain>
    </source>
</reference>
<protein>
    <recommendedName>
        <fullName evidence="11">DUF2029 domain-containing protein</fullName>
    </recommendedName>
</protein>
<evidence type="ECO:0000256" key="1">
    <source>
        <dbReference type="ARBA" id="ARBA00004651"/>
    </source>
</evidence>
<comment type="subcellular location">
    <subcellularLocation>
        <location evidence="1">Cell membrane</location>
        <topology evidence="1">Multi-pass membrane protein</topology>
    </subcellularLocation>
</comment>
<evidence type="ECO:0000256" key="4">
    <source>
        <dbReference type="ARBA" id="ARBA00022692"/>
    </source>
</evidence>
<name>A0ABN2M6Y1_9MICO</name>
<dbReference type="Pfam" id="PF09594">
    <property type="entry name" value="GT87"/>
    <property type="match status" value="1"/>
</dbReference>
<organism evidence="9 10">
    <name type="scientific">Nostocoides veronense</name>
    <dbReference type="NCBI Taxonomy" id="330836"/>
    <lineage>
        <taxon>Bacteria</taxon>
        <taxon>Bacillati</taxon>
        <taxon>Actinomycetota</taxon>
        <taxon>Actinomycetes</taxon>
        <taxon>Micrococcales</taxon>
        <taxon>Intrasporangiaceae</taxon>
        <taxon>Nostocoides</taxon>
    </lineage>
</organism>
<feature type="transmembrane region" description="Helical" evidence="8">
    <location>
        <begin position="52"/>
        <end position="84"/>
    </location>
</feature>
<keyword evidence="2" id="KW-1003">Cell membrane</keyword>
<evidence type="ECO:0000256" key="3">
    <source>
        <dbReference type="ARBA" id="ARBA00022679"/>
    </source>
</evidence>
<evidence type="ECO:0000256" key="2">
    <source>
        <dbReference type="ARBA" id="ARBA00022475"/>
    </source>
</evidence>
<comment type="similarity">
    <text evidence="7">Belongs to the glycosyltransferase 87 family.</text>
</comment>
<evidence type="ECO:0000256" key="8">
    <source>
        <dbReference type="SAM" id="Phobius"/>
    </source>
</evidence>
<keyword evidence="6 8" id="KW-0472">Membrane</keyword>
<dbReference type="Proteomes" id="UP001499938">
    <property type="component" value="Unassembled WGS sequence"/>
</dbReference>
<evidence type="ECO:0000313" key="10">
    <source>
        <dbReference type="Proteomes" id="UP001499938"/>
    </source>
</evidence>
<feature type="transmembrane region" description="Helical" evidence="8">
    <location>
        <begin position="142"/>
        <end position="163"/>
    </location>
</feature>
<evidence type="ECO:0000313" key="9">
    <source>
        <dbReference type="EMBL" id="GAA1808680.1"/>
    </source>
</evidence>
<comment type="caution">
    <text evidence="9">The sequence shown here is derived from an EMBL/GenBank/DDBJ whole genome shotgun (WGS) entry which is preliminary data.</text>
</comment>